<keyword evidence="2" id="KW-1185">Reference proteome</keyword>
<gene>
    <name evidence="1" type="primary">47</name>
    <name evidence="1" type="ORF">SEA_MEMENTOMORI_47</name>
</gene>
<dbReference type="RefSeq" id="YP_009802719.1">
    <property type="nucleotide sequence ID" value="NC_047987.1"/>
</dbReference>
<dbReference type="EMBL" id="MH271303">
    <property type="protein sequence ID" value="AWY05301.1"/>
    <property type="molecule type" value="Genomic_DNA"/>
</dbReference>
<accession>A0A2Z4Q5L5</accession>
<organism evidence="1 2">
    <name type="scientific">Microbacterium phage MementoMori</name>
    <dbReference type="NCBI Taxonomy" id="2201436"/>
    <lineage>
        <taxon>Viruses</taxon>
        <taxon>Duplodnaviria</taxon>
        <taxon>Heunggongvirae</taxon>
        <taxon>Uroviricota</taxon>
        <taxon>Caudoviricetes</taxon>
        <taxon>Kutznervirinae</taxon>
        <taxon>Mementomorivirus</taxon>
        <taxon>Mementomorivirus mementomori</taxon>
    </lineage>
</organism>
<dbReference type="KEGG" id="vg:54993274"/>
<sequence length="59" mass="6337">MAGLSFKGVLTLEDGTDVQVLVDDEDVSVAWGAEPPALARTVDIRDALQAALREEVRRA</sequence>
<dbReference type="Proteomes" id="UP000250535">
    <property type="component" value="Segment"/>
</dbReference>
<protein>
    <submittedName>
        <fullName evidence="1">Uncharacterized protein</fullName>
    </submittedName>
</protein>
<name>A0A2Z4Q5L5_9CAUD</name>
<dbReference type="GeneID" id="54993274"/>
<reference evidence="1 2" key="1">
    <citation type="submission" date="2018-04" db="EMBL/GenBank/DDBJ databases">
        <authorList>
            <person name="Harrington T."/>
            <person name="Washburn E."/>
            <person name="Bricker J."/>
            <person name="McKinney A."/>
            <person name="Betsko A.J."/>
            <person name="Garlena R.A."/>
            <person name="Russell D.A."/>
            <person name="Pope W.A."/>
            <person name="Jacobs-Sera D."/>
            <person name="Hatfull G.F."/>
        </authorList>
    </citation>
    <scope>NUCLEOTIDE SEQUENCE [LARGE SCALE GENOMIC DNA]</scope>
</reference>
<evidence type="ECO:0000313" key="1">
    <source>
        <dbReference type="EMBL" id="AWY05301.1"/>
    </source>
</evidence>
<proteinExistence type="predicted"/>
<evidence type="ECO:0000313" key="2">
    <source>
        <dbReference type="Proteomes" id="UP000250535"/>
    </source>
</evidence>